<dbReference type="REBASE" id="45582">
    <property type="entry name" value="M.Sac10332ORF65P"/>
</dbReference>
<dbReference type="PATRIC" id="fig|679936.5.peg.70"/>
<dbReference type="Pfam" id="PF06634">
    <property type="entry name" value="DUF1156"/>
    <property type="match status" value="1"/>
</dbReference>
<feature type="domain" description="DUF1156" evidence="1">
    <location>
        <begin position="12"/>
        <end position="61"/>
    </location>
</feature>
<evidence type="ECO:0000259" key="1">
    <source>
        <dbReference type="Pfam" id="PF06634"/>
    </source>
</evidence>
<sequence>MARPRVLIEENLPVEALGIESRRERGASSALPPLYFLHVWWARRPLTISRAAILASLLPADTDPQWFLEVLGIKGDPVKVYKRILEARTTGEDLGTNPYGYKRAFSEPVPETIRKELHSRLTNYWASSSITVFDPMAGGGSIPFEGVRTGMDVISNDLNPVAYVIQQATLRYPVQFGLGLVDLVGNYARSMQKFVQTVTNGIFAEQDNERVWGYLWAHTVYCPSCALEVPLSPNWWLANTKKQKVAVRWKVTSNEDRLVPEVIDVTREDYDPDKGTVKNGAGICPRCHIVIESDYIKRQAQGPGLGFQLYALAIKVKGGLEFRAPTIEDEAAFAEAERRLAENLPRWEALGWVPNEPYPEITNDPRPLYYGMRQWKDFFNPRQLLSLLTYLEAFNAIKDEVTANHPADEAKAILTYLAFALDKAADYNSRMTRFDGTRNKIANTFDRHDYAFKWSFAEMNLTAPGLGFDWAVDQVLDAYEGLCKLLGTANHTMNWLSENRTLPTVRLGSASDLWDVADASVHAVVVDPPYYDNVMYAEMADFFYVWQKRTLGDLYPEAFLDPLTDKTQEAVANPALFSKQGTLTPKAQAEQDYRNKMQGVFREIARVLRPDGVLTLMFTHKRVEAWDTLASALIDAGFEITASWPVHTESEHSLHIANKNAAESTILLACRKRESERGGWWDELLPLVRQRILERAKVFEAKGFRKLDLMLATYGPALQVLSEYWPVKDSTGQLVQPERVLEEARSLVTQLRVTDLVQHRQVTFDPLTRWYLLAWDVFGAEQFPYDEARLLAITCGVDLDRQVIREHGLAGKKGKYLILATPEERMDGHRRGSLDRAPEASVDALHLALFLLNRDGSQAAGRYLNDHRLTTDTTFQALIDACLTAIPRVRPEWQAIHILATAYFRTSSQVLEQIQWELSQKEG</sequence>
<name>G8TVK0_SULAD</name>
<gene>
    <name evidence="2" type="ordered locus">Sulac_0065</name>
</gene>
<reference evidence="3" key="1">
    <citation type="submission" date="2011-12" db="EMBL/GenBank/DDBJ databases">
        <title>The complete genome of chromosome of Sulfobacillus acidophilus DSM 10332.</title>
        <authorList>
            <person name="Lucas S."/>
            <person name="Han J."/>
            <person name="Lapidus A."/>
            <person name="Bruce D."/>
            <person name="Goodwin L."/>
            <person name="Pitluck S."/>
            <person name="Peters L."/>
            <person name="Kyrpides N."/>
            <person name="Mavromatis K."/>
            <person name="Ivanova N."/>
            <person name="Mikhailova N."/>
            <person name="Chertkov O."/>
            <person name="Saunders E."/>
            <person name="Detter J.C."/>
            <person name="Tapia R."/>
            <person name="Han C."/>
            <person name="Land M."/>
            <person name="Hauser L."/>
            <person name="Markowitz V."/>
            <person name="Cheng J.-F."/>
            <person name="Hugenholtz P."/>
            <person name="Woyke T."/>
            <person name="Wu D."/>
            <person name="Pukall R."/>
            <person name="Gehrich-Schroeter G."/>
            <person name="Schneider S."/>
            <person name="Klenk H.-P."/>
            <person name="Eisen J.A."/>
        </authorList>
    </citation>
    <scope>NUCLEOTIDE SEQUENCE [LARGE SCALE GENOMIC DNA]</scope>
    <source>
        <strain evidence="3">ATCC 700253 / DSM 10332 / NAL</strain>
    </source>
</reference>
<organism evidence="2 3">
    <name type="scientific">Sulfobacillus acidophilus (strain ATCC 700253 / DSM 10332 / NAL)</name>
    <dbReference type="NCBI Taxonomy" id="679936"/>
    <lineage>
        <taxon>Bacteria</taxon>
        <taxon>Bacillati</taxon>
        <taxon>Bacillota</taxon>
        <taxon>Clostridia</taxon>
        <taxon>Eubacteriales</taxon>
        <taxon>Clostridiales Family XVII. Incertae Sedis</taxon>
        <taxon>Sulfobacillus</taxon>
    </lineage>
</organism>
<dbReference type="InterPro" id="IPR009537">
    <property type="entry name" value="DUF1156"/>
</dbReference>
<dbReference type="Gene3D" id="3.40.50.150">
    <property type="entry name" value="Vaccinia Virus protein VP39"/>
    <property type="match status" value="1"/>
</dbReference>
<dbReference type="AlphaFoldDB" id="G8TVK0"/>
<keyword evidence="3" id="KW-1185">Reference proteome</keyword>
<evidence type="ECO:0000313" key="3">
    <source>
        <dbReference type="Proteomes" id="UP000005439"/>
    </source>
</evidence>
<dbReference type="KEGG" id="sap:Sulac_0065"/>
<dbReference type="InterPro" id="IPR029063">
    <property type="entry name" value="SAM-dependent_MTases_sf"/>
</dbReference>
<proteinExistence type="predicted"/>
<protein>
    <recommendedName>
        <fullName evidence="1">DUF1156 domain-containing protein</fullName>
    </recommendedName>
</protein>
<dbReference type="HOGENOM" id="CLU_007795_2_0_9"/>
<reference evidence="2 3" key="2">
    <citation type="journal article" date="2012" name="Stand. Genomic Sci.">
        <title>Complete genome sequence of the moderately thermophilic mineral-sulfide-oxidizing firmicute Sulfobacillus acidophilus type strain (NAL(T)).</title>
        <authorList>
            <person name="Anderson I."/>
            <person name="Chertkov O."/>
            <person name="Chen A."/>
            <person name="Saunders E."/>
            <person name="Lapidus A."/>
            <person name="Nolan M."/>
            <person name="Lucas S."/>
            <person name="Hammon N."/>
            <person name="Deshpande S."/>
            <person name="Cheng J.F."/>
            <person name="Han C."/>
            <person name="Tapia R."/>
            <person name="Goodwin L.A."/>
            <person name="Pitluck S."/>
            <person name="Liolios K."/>
            <person name="Pagani I."/>
            <person name="Ivanova N."/>
            <person name="Mikhailova N."/>
            <person name="Pati A."/>
            <person name="Palaniappan K."/>
            <person name="Land M."/>
            <person name="Pan C."/>
            <person name="Rohde M."/>
            <person name="Pukall R."/>
            <person name="Goker M."/>
            <person name="Detter J.C."/>
            <person name="Woyke T."/>
            <person name="Bristow J."/>
            <person name="Eisen J.A."/>
            <person name="Markowitz V."/>
            <person name="Hugenholtz P."/>
            <person name="Kyrpides N.C."/>
            <person name="Klenk H.P."/>
            <person name="Mavromatis K."/>
        </authorList>
    </citation>
    <scope>NUCLEOTIDE SEQUENCE [LARGE SCALE GENOMIC DNA]</scope>
    <source>
        <strain evidence="3">ATCC 700253 / DSM 10332 / NAL</strain>
    </source>
</reference>
<evidence type="ECO:0000313" key="2">
    <source>
        <dbReference type="EMBL" id="AEW03639.1"/>
    </source>
</evidence>
<dbReference type="SUPFAM" id="SSF53335">
    <property type="entry name" value="S-adenosyl-L-methionine-dependent methyltransferases"/>
    <property type="match status" value="2"/>
</dbReference>
<accession>G8TVK0</accession>
<dbReference type="EMBL" id="CP003179">
    <property type="protein sequence ID" value="AEW03639.1"/>
    <property type="molecule type" value="Genomic_DNA"/>
</dbReference>
<dbReference type="STRING" id="679936.Sulac_0065"/>
<dbReference type="Proteomes" id="UP000005439">
    <property type="component" value="Chromosome"/>
</dbReference>